<organism evidence="1 2">
    <name type="scientific">Persicobacter diffluens</name>
    <dbReference type="NCBI Taxonomy" id="981"/>
    <lineage>
        <taxon>Bacteria</taxon>
        <taxon>Pseudomonadati</taxon>
        <taxon>Bacteroidota</taxon>
        <taxon>Cytophagia</taxon>
        <taxon>Cytophagales</taxon>
        <taxon>Persicobacteraceae</taxon>
        <taxon>Persicobacter</taxon>
    </lineage>
</organism>
<sequence length="141" mass="16994">MNDEKQLWRKRWLSAICKLTSLELQKASWLDKANTTNPHWSFVEFNCCYFDDLGIDNDYEYQLKQEWITKNELDTIQPWHELLDRYTPPANDHYDVKAILFDKKWLSIIEEGVKVKNKLSKIISKEENEILLEEIDHTQYL</sequence>
<dbReference type="AlphaFoldDB" id="A0AAN4W2G5"/>
<dbReference type="RefSeq" id="WP_338238990.1">
    <property type="nucleotide sequence ID" value="NZ_BQKE01000003.1"/>
</dbReference>
<reference evidence="1 2" key="1">
    <citation type="submission" date="2021-12" db="EMBL/GenBank/DDBJ databases">
        <title>Genome sequencing of bacteria with rrn-lacking chromosome and rrn-plasmid.</title>
        <authorList>
            <person name="Anda M."/>
            <person name="Iwasaki W."/>
        </authorList>
    </citation>
    <scope>NUCLEOTIDE SEQUENCE [LARGE SCALE GENOMIC DNA]</scope>
    <source>
        <strain evidence="1 2">NBRC 15940</strain>
    </source>
</reference>
<accession>A0AAN4W2G5</accession>
<keyword evidence="2" id="KW-1185">Reference proteome</keyword>
<proteinExistence type="predicted"/>
<evidence type="ECO:0000313" key="1">
    <source>
        <dbReference type="EMBL" id="GJM63892.1"/>
    </source>
</evidence>
<dbReference type="Proteomes" id="UP001310022">
    <property type="component" value="Unassembled WGS sequence"/>
</dbReference>
<evidence type="ECO:0000313" key="2">
    <source>
        <dbReference type="Proteomes" id="UP001310022"/>
    </source>
</evidence>
<comment type="caution">
    <text evidence="1">The sequence shown here is derived from an EMBL/GenBank/DDBJ whole genome shotgun (WGS) entry which is preliminary data.</text>
</comment>
<dbReference type="EMBL" id="BQKE01000003">
    <property type="protein sequence ID" value="GJM63892.1"/>
    <property type="molecule type" value="Genomic_DNA"/>
</dbReference>
<gene>
    <name evidence="1" type="ORF">PEDI_44440</name>
</gene>
<protein>
    <submittedName>
        <fullName evidence="1">Uncharacterized protein</fullName>
    </submittedName>
</protein>
<name>A0AAN4W2G5_9BACT</name>